<evidence type="ECO:0000256" key="9">
    <source>
        <dbReference type="ARBA" id="ARBA00023002"/>
    </source>
</evidence>
<dbReference type="InterPro" id="IPR039261">
    <property type="entry name" value="FNR_nucleotide-bd"/>
</dbReference>
<organism evidence="15 16">
    <name type="scientific">Stutzerimonas stutzeri</name>
    <name type="common">Pseudomonas stutzeri</name>
    <dbReference type="NCBI Taxonomy" id="316"/>
    <lineage>
        <taxon>Bacteria</taxon>
        <taxon>Pseudomonadati</taxon>
        <taxon>Pseudomonadota</taxon>
        <taxon>Gammaproteobacteria</taxon>
        <taxon>Pseudomonadales</taxon>
        <taxon>Pseudomonadaceae</taxon>
        <taxon>Stutzerimonas</taxon>
    </lineage>
</organism>
<dbReference type="InterPro" id="IPR017938">
    <property type="entry name" value="Riboflavin_synthase-like_b-brl"/>
</dbReference>
<evidence type="ECO:0000256" key="10">
    <source>
        <dbReference type="ARBA" id="ARBA00023004"/>
    </source>
</evidence>
<dbReference type="GO" id="GO:0050660">
    <property type="term" value="F:flavin adenine dinucleotide binding"/>
    <property type="evidence" value="ECO:0007669"/>
    <property type="project" value="TreeGrafter"/>
</dbReference>
<evidence type="ECO:0000256" key="13">
    <source>
        <dbReference type="SAM" id="Phobius"/>
    </source>
</evidence>
<evidence type="ECO:0000256" key="11">
    <source>
        <dbReference type="ARBA" id="ARBA00023014"/>
    </source>
</evidence>
<dbReference type="GO" id="GO:0016491">
    <property type="term" value="F:oxidoreductase activity"/>
    <property type="evidence" value="ECO:0007669"/>
    <property type="project" value="UniProtKB-KW"/>
</dbReference>
<evidence type="ECO:0000256" key="2">
    <source>
        <dbReference type="ARBA" id="ARBA00004141"/>
    </source>
</evidence>
<dbReference type="InterPro" id="IPR013130">
    <property type="entry name" value="Fe3_Rdtase_TM_dom"/>
</dbReference>
<dbReference type="Pfam" id="PF01794">
    <property type="entry name" value="Ferric_reduct"/>
    <property type="match status" value="1"/>
</dbReference>
<reference evidence="15 16" key="1">
    <citation type="submission" date="2019-07" db="EMBL/GenBank/DDBJ databases">
        <title>Deep subsurface shale carbon reservoir microbial communities from Ohio and West Virginia, USA.</title>
        <authorList>
            <person name="Wrighton K."/>
        </authorList>
    </citation>
    <scope>NUCLEOTIDE SEQUENCE [LARGE SCALE GENOMIC DNA]</scope>
    <source>
        <strain evidence="15 16">NP_8Ht</strain>
    </source>
</reference>
<feature type="transmembrane region" description="Helical" evidence="13">
    <location>
        <begin position="81"/>
        <end position="99"/>
    </location>
</feature>
<keyword evidence="4 13" id="KW-0812">Transmembrane</keyword>
<comment type="cofactor">
    <cofactor evidence="1">
        <name>FAD</name>
        <dbReference type="ChEBI" id="CHEBI:57692"/>
    </cofactor>
</comment>
<dbReference type="SUPFAM" id="SSF63380">
    <property type="entry name" value="Riboflavin synthase domain-like"/>
    <property type="match status" value="1"/>
</dbReference>
<dbReference type="GO" id="GO:0051537">
    <property type="term" value="F:2 iron, 2 sulfur cluster binding"/>
    <property type="evidence" value="ECO:0007669"/>
    <property type="project" value="UniProtKB-KW"/>
</dbReference>
<name>A0A5S5BBR6_STUST</name>
<sequence>MHRIRLAFVTLFTTVTVLWLTTAGVVPVDYSRFWPLRADMVHYSGALAITAMSAAIYLAIRPQWLERLLGGLDKNYRLHKWLGIAALVVSAVHWGWAQIPKWLVDLGWLQPPARRGAGQIQEGLIGWLHQQRGFAEDIGEWAFYLAALLIILALLKQFPYRWFFKTHRWLGLVYLVLVAHSVMLMPPAYWSSVLGATMALLLAAGSFAAGVSLLRRVGRRHQVVGHIEELTYHADNRVLQVHIMLDGAWPGHTAGQFAFVTFDETEGPHPFSLSSAWQNDGQLSFSIKGIGDYTRTLPQTLQSGDAVTIEGPYGCFDFRGRAPAQIWIAGGIGIAPFIGQLQALAADKEQRHQVDLFYCTGAPDQGFIAGLEALAEAARIRLHVLTTAEQGRLTPARVRQLVPDWQNRDVWFCGPARFGSELRHDLTEHGLPASDFHQELFNMR</sequence>
<evidence type="ECO:0000256" key="5">
    <source>
        <dbReference type="ARBA" id="ARBA00022714"/>
    </source>
</evidence>
<dbReference type="SUPFAM" id="SSF52343">
    <property type="entry name" value="Ferredoxin reductase-like, C-terminal NADP-linked domain"/>
    <property type="match status" value="1"/>
</dbReference>
<dbReference type="InterPro" id="IPR017927">
    <property type="entry name" value="FAD-bd_FR_type"/>
</dbReference>
<dbReference type="RefSeq" id="WP_148925440.1">
    <property type="nucleotide sequence ID" value="NZ_VNHQ01000013.1"/>
</dbReference>
<dbReference type="PANTHER" id="PTHR47354:SF8">
    <property type="entry name" value="1,2-PHENYLACETYL-COA EPOXIDASE, SUBUNIT E"/>
    <property type="match status" value="1"/>
</dbReference>
<dbReference type="GO" id="GO:0046872">
    <property type="term" value="F:metal ion binding"/>
    <property type="evidence" value="ECO:0007669"/>
    <property type="project" value="UniProtKB-KW"/>
</dbReference>
<evidence type="ECO:0000256" key="6">
    <source>
        <dbReference type="ARBA" id="ARBA00022723"/>
    </source>
</evidence>
<dbReference type="Gene3D" id="3.40.50.80">
    <property type="entry name" value="Nucleotide-binding domain of ferredoxin-NADP reductase (FNR) module"/>
    <property type="match status" value="1"/>
</dbReference>
<dbReference type="OrthoDB" id="9796486at2"/>
<dbReference type="AlphaFoldDB" id="A0A5S5BBR6"/>
<proteinExistence type="predicted"/>
<dbReference type="InterPro" id="IPR013112">
    <property type="entry name" value="FAD-bd_8"/>
</dbReference>
<evidence type="ECO:0000313" key="16">
    <source>
        <dbReference type="Proteomes" id="UP000324282"/>
    </source>
</evidence>
<keyword evidence="8 13" id="KW-1133">Transmembrane helix</keyword>
<dbReference type="PRINTS" id="PR00410">
    <property type="entry name" value="PHEHYDRXLASE"/>
</dbReference>
<keyword evidence="5" id="KW-0001">2Fe-2S</keyword>
<dbReference type="EMBL" id="VNHQ01000013">
    <property type="protein sequence ID" value="TYP63766.1"/>
    <property type="molecule type" value="Genomic_DNA"/>
</dbReference>
<dbReference type="Pfam" id="PF08022">
    <property type="entry name" value="FAD_binding_8"/>
    <property type="match status" value="1"/>
</dbReference>
<keyword evidence="6" id="KW-0479">Metal-binding</keyword>
<dbReference type="CDD" id="cd06198">
    <property type="entry name" value="FNR_like_3"/>
    <property type="match status" value="1"/>
</dbReference>
<dbReference type="InterPro" id="IPR001433">
    <property type="entry name" value="OxRdtase_FAD/NAD-bd"/>
</dbReference>
<dbReference type="Proteomes" id="UP000324282">
    <property type="component" value="Unassembled WGS sequence"/>
</dbReference>
<gene>
    <name evidence="15" type="ORF">A9A72_123543</name>
</gene>
<evidence type="ECO:0000256" key="12">
    <source>
        <dbReference type="ARBA" id="ARBA00023136"/>
    </source>
</evidence>
<keyword evidence="7" id="KW-0274">FAD</keyword>
<dbReference type="PANTHER" id="PTHR47354">
    <property type="entry name" value="NADH OXIDOREDUCTASE HCR"/>
    <property type="match status" value="1"/>
</dbReference>
<keyword evidence="9" id="KW-0560">Oxidoreductase</keyword>
<feature type="transmembrane region" description="Helical" evidence="13">
    <location>
        <begin position="40"/>
        <end position="60"/>
    </location>
</feature>
<dbReference type="InterPro" id="IPR050415">
    <property type="entry name" value="MRET"/>
</dbReference>
<keyword evidence="10" id="KW-0408">Iron</keyword>
<accession>A0A5S5BBR6</accession>
<feature type="domain" description="FAD-binding FR-type" evidence="14">
    <location>
        <begin position="217"/>
        <end position="319"/>
    </location>
</feature>
<evidence type="ECO:0000313" key="15">
    <source>
        <dbReference type="EMBL" id="TYP63766.1"/>
    </source>
</evidence>
<evidence type="ECO:0000256" key="7">
    <source>
        <dbReference type="ARBA" id="ARBA00022827"/>
    </source>
</evidence>
<dbReference type="Gene3D" id="1.20.120.1770">
    <property type="match status" value="1"/>
</dbReference>
<evidence type="ECO:0000259" key="14">
    <source>
        <dbReference type="PROSITE" id="PS51384"/>
    </source>
</evidence>
<keyword evidence="12 13" id="KW-0472">Membrane</keyword>
<dbReference type="PROSITE" id="PS51384">
    <property type="entry name" value="FAD_FR"/>
    <property type="match status" value="1"/>
</dbReference>
<dbReference type="Gene3D" id="2.40.30.10">
    <property type="entry name" value="Translation factors"/>
    <property type="match status" value="1"/>
</dbReference>
<keyword evidence="11" id="KW-0411">Iron-sulfur</keyword>
<evidence type="ECO:0000256" key="3">
    <source>
        <dbReference type="ARBA" id="ARBA00022630"/>
    </source>
</evidence>
<dbReference type="Pfam" id="PF00175">
    <property type="entry name" value="NAD_binding_1"/>
    <property type="match status" value="1"/>
</dbReference>
<protein>
    <submittedName>
        <fullName evidence="15">Putative ferric reductase</fullName>
    </submittedName>
</protein>
<feature type="transmembrane region" description="Helical" evidence="13">
    <location>
        <begin position="170"/>
        <end position="190"/>
    </location>
</feature>
<evidence type="ECO:0000256" key="1">
    <source>
        <dbReference type="ARBA" id="ARBA00001974"/>
    </source>
</evidence>
<comment type="subcellular location">
    <subcellularLocation>
        <location evidence="2">Membrane</location>
        <topology evidence="2">Multi-pass membrane protein</topology>
    </subcellularLocation>
</comment>
<evidence type="ECO:0000256" key="8">
    <source>
        <dbReference type="ARBA" id="ARBA00022989"/>
    </source>
</evidence>
<keyword evidence="3" id="KW-0285">Flavoprotein</keyword>
<feature type="transmembrane region" description="Helical" evidence="13">
    <location>
        <begin position="141"/>
        <end position="158"/>
    </location>
</feature>
<comment type="caution">
    <text evidence="15">The sequence shown here is derived from an EMBL/GenBank/DDBJ whole genome shotgun (WGS) entry which is preliminary data.</text>
</comment>
<evidence type="ECO:0000256" key="4">
    <source>
        <dbReference type="ARBA" id="ARBA00022692"/>
    </source>
</evidence>
<dbReference type="GO" id="GO:0016020">
    <property type="term" value="C:membrane"/>
    <property type="evidence" value="ECO:0007669"/>
    <property type="project" value="UniProtKB-SubCell"/>
</dbReference>
<feature type="transmembrane region" description="Helical" evidence="13">
    <location>
        <begin position="196"/>
        <end position="214"/>
    </location>
</feature>